<dbReference type="RefSeq" id="WP_316968550.1">
    <property type="nucleotide sequence ID" value="NZ_JARFPL010000010.1"/>
</dbReference>
<evidence type="ECO:0000259" key="3">
    <source>
        <dbReference type="Pfam" id="PF02805"/>
    </source>
</evidence>
<dbReference type="InterPro" id="IPR035451">
    <property type="entry name" value="Ada-like_dom_sf"/>
</dbReference>
<dbReference type="InterPro" id="IPR004026">
    <property type="entry name" value="Ada_DNA_repair_Zn-bd"/>
</dbReference>
<proteinExistence type="predicted"/>
<accession>A0ABT5XDQ2</accession>
<evidence type="ECO:0000313" key="4">
    <source>
        <dbReference type="EMBL" id="MDF0592845.1"/>
    </source>
</evidence>
<feature type="domain" description="Ada DNA repair metal-binding" evidence="3">
    <location>
        <begin position="318"/>
        <end position="365"/>
    </location>
</feature>
<keyword evidence="1" id="KW-0010">Activator</keyword>
<evidence type="ECO:0000256" key="2">
    <source>
        <dbReference type="SAM" id="MobiDB-lite"/>
    </source>
</evidence>
<feature type="region of interest" description="Disordered" evidence="2">
    <location>
        <begin position="74"/>
        <end position="111"/>
    </location>
</feature>
<comment type="caution">
    <text evidence="4">The sequence shown here is derived from an EMBL/GenBank/DDBJ whole genome shotgun (WGS) entry which is preliminary data.</text>
</comment>
<gene>
    <name evidence="4" type="ORF">P0O24_04535</name>
</gene>
<dbReference type="Gene3D" id="3.40.10.10">
    <property type="entry name" value="DNA Methylphosphotriester Repair Domain"/>
    <property type="match status" value="1"/>
</dbReference>
<keyword evidence="5" id="KW-1185">Reference proteome</keyword>
<name>A0ABT5XDQ2_9EURY</name>
<dbReference type="Pfam" id="PF02805">
    <property type="entry name" value="Ada_Zn_binding"/>
    <property type="match status" value="1"/>
</dbReference>
<organism evidence="4 5">
    <name type="scientific">Candidatus Methanocrinis alkalitolerans</name>
    <dbReference type="NCBI Taxonomy" id="3033395"/>
    <lineage>
        <taxon>Archaea</taxon>
        <taxon>Methanobacteriati</taxon>
        <taxon>Methanobacteriota</taxon>
        <taxon>Stenosarchaea group</taxon>
        <taxon>Methanomicrobia</taxon>
        <taxon>Methanotrichales</taxon>
        <taxon>Methanotrichaceae</taxon>
        <taxon>Methanocrinis</taxon>
    </lineage>
</organism>
<evidence type="ECO:0000256" key="1">
    <source>
        <dbReference type="ARBA" id="ARBA00023159"/>
    </source>
</evidence>
<reference evidence="4 5" key="1">
    <citation type="submission" date="2023-03" db="EMBL/GenBank/DDBJ databases">
        <title>Whole genome sequencing of Methanotrichaceae archaeon M04Ac.</title>
        <authorList>
            <person name="Khomyakova M.A."/>
            <person name="Merkel A.Y."/>
            <person name="Slobodkin A.I."/>
        </authorList>
    </citation>
    <scope>NUCLEOTIDE SEQUENCE [LARGE SCALE GENOMIC DNA]</scope>
    <source>
        <strain evidence="4 5">M04Ac</strain>
    </source>
</reference>
<evidence type="ECO:0000313" key="5">
    <source>
        <dbReference type="Proteomes" id="UP001215956"/>
    </source>
</evidence>
<sequence length="366" mass="40474">MSAKLLSKKRILLLSVLLVAVSASLLHLQVGGNIRLPSEAEAALSSIREDAGPWLSRMGSSIFGDGSYFGEDLLHPSDSMGSGPTGHQFSLDPGEDLEEGQDQDGSAEVSDDTAYLPSISPIVEFNSSVSSTLFRTWGSLTLQGRSTLPYLILNATLWDGDRLVENTRYMMMEVEPGERRDFDIRERCLLTPERGYSSILEVEEPGGLFLPERRDCIIAEDGPKIVIWDDGRDLYGKEATPKAPSKEPLTLSRSADEAIASSKSTPVYRETAAYREILPHQETPVYRGVPINQGASVYRETPANIEAEESFEDLEYRYVGSKNSDKYHLPDCTSAKKIKDENRVYFSDVWEAREAGYSPCKACNPG</sequence>
<dbReference type="EMBL" id="JARFPL010000010">
    <property type="protein sequence ID" value="MDF0592845.1"/>
    <property type="molecule type" value="Genomic_DNA"/>
</dbReference>
<dbReference type="SUPFAM" id="SSF57884">
    <property type="entry name" value="Ada DNA repair protein, N-terminal domain (N-Ada 10)"/>
    <property type="match status" value="1"/>
</dbReference>
<feature type="compositionally biased region" description="Acidic residues" evidence="2">
    <location>
        <begin position="93"/>
        <end position="102"/>
    </location>
</feature>
<dbReference type="Proteomes" id="UP001215956">
    <property type="component" value="Unassembled WGS sequence"/>
</dbReference>
<feature type="compositionally biased region" description="Polar residues" evidence="2">
    <location>
        <begin position="79"/>
        <end position="88"/>
    </location>
</feature>
<protein>
    <submittedName>
        <fullName evidence="4">Ada metal-binding domain-containing protein</fullName>
    </submittedName>
</protein>